<sequence length="108" mass="12045">MQVCLVDVERRNISTCVRKGQAGWSPGNSVMRSQRLFFVVLLALCKKKLTSVHVSKQFTFLPLQMLPYVSVVTKREGSSGENLQRGCVSLTASAYLNDSRKYSVSIKS</sequence>
<protein>
    <submittedName>
        <fullName evidence="1">Uncharacterized protein</fullName>
    </submittedName>
</protein>
<evidence type="ECO:0000313" key="1">
    <source>
        <dbReference type="EMBL" id="KAJ4433137.1"/>
    </source>
</evidence>
<evidence type="ECO:0000313" key="2">
    <source>
        <dbReference type="Proteomes" id="UP001148838"/>
    </source>
</evidence>
<proteinExistence type="predicted"/>
<keyword evidence="2" id="KW-1185">Reference proteome</keyword>
<name>A0ABQ8SGA0_PERAM</name>
<gene>
    <name evidence="1" type="ORF">ANN_15394</name>
</gene>
<dbReference type="EMBL" id="JAJSOF020000027">
    <property type="protein sequence ID" value="KAJ4433137.1"/>
    <property type="molecule type" value="Genomic_DNA"/>
</dbReference>
<dbReference type="Proteomes" id="UP001148838">
    <property type="component" value="Unassembled WGS sequence"/>
</dbReference>
<accession>A0ABQ8SGA0</accession>
<organism evidence="1 2">
    <name type="scientific">Periplaneta americana</name>
    <name type="common">American cockroach</name>
    <name type="synonym">Blatta americana</name>
    <dbReference type="NCBI Taxonomy" id="6978"/>
    <lineage>
        <taxon>Eukaryota</taxon>
        <taxon>Metazoa</taxon>
        <taxon>Ecdysozoa</taxon>
        <taxon>Arthropoda</taxon>
        <taxon>Hexapoda</taxon>
        <taxon>Insecta</taxon>
        <taxon>Pterygota</taxon>
        <taxon>Neoptera</taxon>
        <taxon>Polyneoptera</taxon>
        <taxon>Dictyoptera</taxon>
        <taxon>Blattodea</taxon>
        <taxon>Blattoidea</taxon>
        <taxon>Blattidae</taxon>
        <taxon>Blattinae</taxon>
        <taxon>Periplaneta</taxon>
    </lineage>
</organism>
<comment type="caution">
    <text evidence="1">The sequence shown here is derived from an EMBL/GenBank/DDBJ whole genome shotgun (WGS) entry which is preliminary data.</text>
</comment>
<reference evidence="1 2" key="1">
    <citation type="journal article" date="2022" name="Allergy">
        <title>Genome assembly and annotation of Periplaneta americana reveal a comprehensive cockroach allergen profile.</title>
        <authorList>
            <person name="Wang L."/>
            <person name="Xiong Q."/>
            <person name="Saelim N."/>
            <person name="Wang L."/>
            <person name="Nong W."/>
            <person name="Wan A.T."/>
            <person name="Shi M."/>
            <person name="Liu X."/>
            <person name="Cao Q."/>
            <person name="Hui J.H.L."/>
            <person name="Sookrung N."/>
            <person name="Leung T.F."/>
            <person name="Tungtrongchitr A."/>
            <person name="Tsui S.K.W."/>
        </authorList>
    </citation>
    <scope>NUCLEOTIDE SEQUENCE [LARGE SCALE GENOMIC DNA]</scope>
    <source>
        <strain evidence="1">PWHHKU_190912</strain>
    </source>
</reference>